<evidence type="ECO:0000313" key="13">
    <source>
        <dbReference type="Proteomes" id="UP000197692"/>
    </source>
</evidence>
<proteinExistence type="inferred from homology"/>
<gene>
    <name evidence="12" type="ORF">AY602_05335</name>
</gene>
<dbReference type="InterPro" id="IPR050079">
    <property type="entry name" value="DEAD_box_RNA_helicase"/>
</dbReference>
<dbReference type="PROSITE" id="PS51643">
    <property type="entry name" value="HD_CAS3"/>
    <property type="match status" value="1"/>
</dbReference>
<reference evidence="13" key="1">
    <citation type="submission" date="2016-02" db="EMBL/GenBank/DDBJ databases">
        <title>Genomic analyses of a collection of pathogenic Corynebacterium diphtheriae.</title>
        <authorList>
            <person name="Sangal V."/>
            <person name="Titov L."/>
        </authorList>
    </citation>
    <scope>NUCLEOTIDE SEQUENCE [LARGE SCALE GENOMIC DNA]</scope>
    <source>
        <strain evidence="13">1438</strain>
    </source>
</reference>
<dbReference type="SMART" id="SM00487">
    <property type="entry name" value="DEXDc"/>
    <property type="match status" value="1"/>
</dbReference>
<dbReference type="GO" id="GO:0016787">
    <property type="term" value="F:hydrolase activity"/>
    <property type="evidence" value="ECO:0007669"/>
    <property type="project" value="UniProtKB-KW"/>
</dbReference>
<dbReference type="GO" id="GO:0046872">
    <property type="term" value="F:metal ion binding"/>
    <property type="evidence" value="ECO:0007669"/>
    <property type="project" value="UniProtKB-KW"/>
</dbReference>
<keyword evidence="8" id="KW-0067">ATP-binding</keyword>
<dbReference type="Gene3D" id="1.10.3210.30">
    <property type="match status" value="1"/>
</dbReference>
<evidence type="ECO:0000256" key="1">
    <source>
        <dbReference type="ARBA" id="ARBA00006847"/>
    </source>
</evidence>
<protein>
    <submittedName>
        <fullName evidence="12">CRISPR-associated helicase Cas3</fullName>
    </submittedName>
</protein>
<evidence type="ECO:0000256" key="6">
    <source>
        <dbReference type="ARBA" id="ARBA00022801"/>
    </source>
</evidence>
<dbReference type="RefSeq" id="WP_010935668.1">
    <property type="nucleotide sequence ID" value="NZ_LSZF01000025.1"/>
</dbReference>
<dbReference type="PANTHER" id="PTHR47959:SF16">
    <property type="entry name" value="CRISPR-ASSOCIATED NUCLEASE_HELICASE CAS3-RELATED"/>
    <property type="match status" value="1"/>
</dbReference>
<evidence type="ECO:0000256" key="2">
    <source>
        <dbReference type="ARBA" id="ARBA00009046"/>
    </source>
</evidence>
<dbReference type="AlphaFoldDB" id="A0A854NGH6"/>
<dbReference type="NCBIfam" id="TIGR01587">
    <property type="entry name" value="cas3_core"/>
    <property type="match status" value="1"/>
</dbReference>
<evidence type="ECO:0000256" key="8">
    <source>
        <dbReference type="ARBA" id="ARBA00022840"/>
    </source>
</evidence>
<evidence type="ECO:0000256" key="4">
    <source>
        <dbReference type="ARBA" id="ARBA00022723"/>
    </source>
</evidence>
<evidence type="ECO:0000256" key="5">
    <source>
        <dbReference type="ARBA" id="ARBA00022741"/>
    </source>
</evidence>
<evidence type="ECO:0000256" key="9">
    <source>
        <dbReference type="ARBA" id="ARBA00023118"/>
    </source>
</evidence>
<comment type="similarity">
    <text evidence="1">In the N-terminal section; belongs to the CRISPR-associated nuclease Cas3-HD family.</text>
</comment>
<comment type="caution">
    <text evidence="12">The sequence shown here is derived from an EMBL/GenBank/DDBJ whole genome shotgun (WGS) entry which is preliminary data.</text>
</comment>
<dbReference type="GO" id="GO:0051607">
    <property type="term" value="P:defense response to virus"/>
    <property type="evidence" value="ECO:0007669"/>
    <property type="project" value="UniProtKB-KW"/>
</dbReference>
<dbReference type="EMBL" id="LSZF01000025">
    <property type="protein sequence ID" value="OWM34736.1"/>
    <property type="molecule type" value="Genomic_DNA"/>
</dbReference>
<keyword evidence="3" id="KW-0540">Nuclease</keyword>
<name>A0A854NGH6_CORDP</name>
<dbReference type="InterPro" id="IPR027417">
    <property type="entry name" value="P-loop_NTPase"/>
</dbReference>
<dbReference type="InterPro" id="IPR006474">
    <property type="entry name" value="Helicase_Cas3_CRISPR-ass_core"/>
</dbReference>
<dbReference type="InterPro" id="IPR006483">
    <property type="entry name" value="CRISPR-assoc_Cas3_HD"/>
</dbReference>
<accession>A0A854NGH6</accession>
<dbReference type="InterPro" id="IPR054712">
    <property type="entry name" value="Cas3-like_dom"/>
</dbReference>
<feature type="domain" description="HD Cas3-type" evidence="11">
    <location>
        <begin position="13"/>
        <end position="219"/>
    </location>
</feature>
<dbReference type="Pfam" id="PF22590">
    <property type="entry name" value="Cas3-like_C_2"/>
    <property type="match status" value="1"/>
</dbReference>
<evidence type="ECO:0000313" key="12">
    <source>
        <dbReference type="EMBL" id="OWM34736.1"/>
    </source>
</evidence>
<evidence type="ECO:0000256" key="7">
    <source>
        <dbReference type="ARBA" id="ARBA00022806"/>
    </source>
</evidence>
<dbReference type="NCBIfam" id="TIGR01596">
    <property type="entry name" value="cas3_HD"/>
    <property type="match status" value="1"/>
</dbReference>
<keyword evidence="5" id="KW-0547">Nucleotide-binding</keyword>
<dbReference type="SUPFAM" id="SSF52540">
    <property type="entry name" value="P-loop containing nucleoside triphosphate hydrolases"/>
    <property type="match status" value="1"/>
</dbReference>
<dbReference type="Proteomes" id="UP000197692">
    <property type="component" value="Unassembled WGS sequence"/>
</dbReference>
<keyword evidence="4" id="KW-0479">Metal-binding</keyword>
<organism evidence="12 13">
    <name type="scientific">Corynebacterium diphtheriae bv. mitis</name>
    <dbReference type="NCBI Taxonomy" id="1806053"/>
    <lineage>
        <taxon>Bacteria</taxon>
        <taxon>Bacillati</taxon>
        <taxon>Actinomycetota</taxon>
        <taxon>Actinomycetes</taxon>
        <taxon>Mycobacteriales</taxon>
        <taxon>Corynebacteriaceae</taxon>
        <taxon>Corynebacterium</taxon>
    </lineage>
</organism>
<dbReference type="GO" id="GO:0003724">
    <property type="term" value="F:RNA helicase activity"/>
    <property type="evidence" value="ECO:0007669"/>
    <property type="project" value="TreeGrafter"/>
</dbReference>
<dbReference type="CDD" id="cd09641">
    <property type="entry name" value="Cas3''_I"/>
    <property type="match status" value="1"/>
</dbReference>
<keyword evidence="6" id="KW-0378">Hydrolase</keyword>
<dbReference type="InterPro" id="IPR014001">
    <property type="entry name" value="Helicase_ATP-bd"/>
</dbReference>
<keyword evidence="7" id="KW-0347">Helicase</keyword>
<comment type="similarity">
    <text evidence="10">Belongs to the DEAD box helicase family.</text>
</comment>
<sequence length="876" mass="97553">MNPHEELWAKQKGLAKPYPLLAHLLDSAAVAGALWDHWLRQDLRQMFIEELGSNAREIIQFVVGSHDIGKATPLFQYQKAQKGEVWDSIRYAIDRTGRYQKPLPSSYLVKKTSGGPNRHEQWSSFASKNEYLKPSAAAKENWIGLAIGGHHGRFEPVGYGRHQRKAAEDLAKSGWSAAQQDLLRALEKASGITRASLPSELSPELTLVLSGLTILADRISSTESFVITGARMIDDGTLHLATPIDWLKTRKLDSEKHVAKTVGIYHGWNNHESAIHSILKGYDPRPLQTIALQNQVGLLNLMAPTGNGKTEAAILRHSLKENDRLIFLLPTQATSNAIMRRVQGIYSDTPNVAALAHSLASVEDFYQTPLSVFDDHYDPSKEQFESSMSGGLYPSSFVCSGAARLLAPICIGTVDQALATALPGKWIHLRILALANAHIVIDEVHTLDHYQTALLENILPILAKLKTKITFLTATMPSWQRTKLLTAYGGEDLQIPPTVFPAAETVLPGQFNRTLIDSDSTTIDFTMEETSYDHLVESHVKWHQTTRLNAPHARIGLICNTVKRAQEIAAALEKTNDRIVLLHSRMTTEHRRRSAELLESLLGPNGNRKTITVVGTQAIEASLDIDLDILRTELCPAPSLVQRAGRVWRRNDPYRSSRITADHKPISVVFIAEAEDWQVLPYLRAETSRTQRWLEKHNQMFLPQMAQEFIDAATVDLDTATSEMDLDALALMGIHLMKADGAKARIQDVLNSDSKVSDFALLTSKNEIDEAQTRLIEEGTHLRIILGDENESIPGGWKHGLSSLLKLKASDRESLRTALLASIPLLVSEKQKQLLYQHNLVPLSSSKTVLAGFYFLPKAQNFYSKNLGFIWPEEKD</sequence>
<dbReference type="GO" id="GO:0005524">
    <property type="term" value="F:ATP binding"/>
    <property type="evidence" value="ECO:0007669"/>
    <property type="project" value="UniProtKB-KW"/>
</dbReference>
<dbReference type="Pfam" id="PF18019">
    <property type="entry name" value="Cas3_HD"/>
    <property type="match status" value="1"/>
</dbReference>
<dbReference type="InterPro" id="IPR001650">
    <property type="entry name" value="Helicase_C-like"/>
</dbReference>
<evidence type="ECO:0000259" key="11">
    <source>
        <dbReference type="PROSITE" id="PS51643"/>
    </source>
</evidence>
<dbReference type="GO" id="GO:0005829">
    <property type="term" value="C:cytosol"/>
    <property type="evidence" value="ECO:0007669"/>
    <property type="project" value="TreeGrafter"/>
</dbReference>
<dbReference type="PANTHER" id="PTHR47959">
    <property type="entry name" value="ATP-DEPENDENT RNA HELICASE RHLE-RELATED"/>
    <property type="match status" value="1"/>
</dbReference>
<comment type="similarity">
    <text evidence="2">In the central section; belongs to the CRISPR-associated helicase Cas3 family.</text>
</comment>
<dbReference type="Gene3D" id="3.40.50.300">
    <property type="entry name" value="P-loop containing nucleotide triphosphate hydrolases"/>
    <property type="match status" value="2"/>
</dbReference>
<evidence type="ECO:0000256" key="3">
    <source>
        <dbReference type="ARBA" id="ARBA00022722"/>
    </source>
</evidence>
<keyword evidence="9" id="KW-0051">Antiviral defense</keyword>
<dbReference type="SMART" id="SM00490">
    <property type="entry name" value="HELICc"/>
    <property type="match status" value="1"/>
</dbReference>
<evidence type="ECO:0000256" key="10">
    <source>
        <dbReference type="ARBA" id="ARBA00038437"/>
    </source>
</evidence>
<dbReference type="InterPro" id="IPR038257">
    <property type="entry name" value="CRISPR-assoc_Cas3_HD_sf"/>
</dbReference>
<dbReference type="GO" id="GO:0004518">
    <property type="term" value="F:nuclease activity"/>
    <property type="evidence" value="ECO:0007669"/>
    <property type="project" value="UniProtKB-KW"/>
</dbReference>